<dbReference type="EC" id="3.4.11.9" evidence="5"/>
<dbReference type="GO" id="GO:0030145">
    <property type="term" value="F:manganese ion binding"/>
    <property type="evidence" value="ECO:0007669"/>
    <property type="project" value="InterPro"/>
</dbReference>
<evidence type="ECO:0000256" key="4">
    <source>
        <dbReference type="ARBA" id="ARBA00008766"/>
    </source>
</evidence>
<dbReference type="InterPro" id="IPR052433">
    <property type="entry name" value="X-Pro_dipept-like"/>
</dbReference>
<comment type="function">
    <text evidence="3">Catalyzes the removal of a penultimate prolyl residue from the N-termini of peptides.</text>
</comment>
<sequence length="510" mass="56412">MELDYSSVIEEEFDAVHIETRKSFEAWSSEKYPAKQHARKVAAELARDGVTDGLIFLPGLPTVNYEDSDQPPPLRQRRYFFYITGANFHDCAVTYEIANDRLILWIPYVEPRQLLWFGSTPSTAKAEQLYDIDEARYSSQLAKFLEARLKPSTTLYVLHRDQRPPSAPVAGHLDSASLRPAMDRARCVKDAYEIAMVRRANHVSSLAHRRVAQHLLRLTNEREMEAVFRAVCTAHGARDQAYPVIAGAGANASTLHYEDNDQPLQGKELVVLDAGCEWNCYASDVTRTLPIAGAFSPRAAAVHAVVQEMQESCIEAVAPGVEFRSLHLMAAAIGLAGLLRLGILVGDPADIARAGTVAAFFPHGLGHHVGLEVHDVPGDVPLLLLHDSGLELEGGKRQMVSPRMLAAMGDDAAAQTGPGPFRRRQILQPNMIVTIEPGIYFCREYIEGYFLNDPKHASFIDKDVLEDYYVVGGVRIEDDILVTESGYENLTTAPKGDDLLSVIHDGCRRL</sequence>
<evidence type="ECO:0000313" key="17">
    <source>
        <dbReference type="Proteomes" id="UP000053831"/>
    </source>
</evidence>
<accession>A0A0M8MUB8</accession>
<comment type="similarity">
    <text evidence="4 14">Belongs to the peptidase M24B family.</text>
</comment>
<dbReference type="GO" id="GO:0070006">
    <property type="term" value="F:metalloaminopeptidase activity"/>
    <property type="evidence" value="ECO:0007669"/>
    <property type="project" value="InterPro"/>
</dbReference>
<evidence type="ECO:0000256" key="10">
    <source>
        <dbReference type="ARBA" id="ARBA00023049"/>
    </source>
</evidence>
<evidence type="ECO:0000256" key="6">
    <source>
        <dbReference type="ARBA" id="ARBA00022438"/>
    </source>
</evidence>
<evidence type="ECO:0000313" key="16">
    <source>
        <dbReference type="EMBL" id="KOS16947.1"/>
    </source>
</evidence>
<keyword evidence="11" id="KW-0464">Manganese</keyword>
<evidence type="ECO:0000256" key="9">
    <source>
        <dbReference type="ARBA" id="ARBA00022801"/>
    </source>
</evidence>
<evidence type="ECO:0000256" key="11">
    <source>
        <dbReference type="ARBA" id="ARBA00023211"/>
    </source>
</evidence>
<dbReference type="PANTHER" id="PTHR43226">
    <property type="entry name" value="XAA-PRO AMINOPEPTIDASE 3"/>
    <property type="match status" value="1"/>
</dbReference>
<dbReference type="InterPro" id="IPR000994">
    <property type="entry name" value="Pept_M24"/>
</dbReference>
<dbReference type="SUPFAM" id="SSF55920">
    <property type="entry name" value="Creatinase/aminopeptidase"/>
    <property type="match status" value="1"/>
</dbReference>
<evidence type="ECO:0000256" key="14">
    <source>
        <dbReference type="RuleBase" id="RU000590"/>
    </source>
</evidence>
<evidence type="ECO:0000256" key="13">
    <source>
        <dbReference type="ARBA" id="ARBA00032413"/>
    </source>
</evidence>
<evidence type="ECO:0000256" key="7">
    <source>
        <dbReference type="ARBA" id="ARBA00022670"/>
    </source>
</evidence>
<keyword evidence="7" id="KW-0645">Protease</keyword>
<dbReference type="Proteomes" id="UP000053831">
    <property type="component" value="Unassembled WGS sequence"/>
</dbReference>
<dbReference type="SUPFAM" id="SSF53092">
    <property type="entry name" value="Creatinase/prolidase N-terminal domain"/>
    <property type="match status" value="1"/>
</dbReference>
<reference evidence="16 17" key="1">
    <citation type="submission" date="2015-07" db="EMBL/GenBank/DDBJ databases">
        <title>The genome of the fungus Escovopsis weberi, a specialized disease agent of ant agriculture.</title>
        <authorList>
            <person name="de Man T.J."/>
            <person name="Stajich J.E."/>
            <person name="Kubicek C.P."/>
            <person name="Chenthamara K."/>
            <person name="Atanasova L."/>
            <person name="Druzhinina I.S."/>
            <person name="Birnbaum S."/>
            <person name="Barribeau S.M."/>
            <person name="Teiling C."/>
            <person name="Suen G."/>
            <person name="Currie C."/>
            <person name="Gerardo N.M."/>
        </authorList>
    </citation>
    <scope>NUCLEOTIDE SEQUENCE [LARGE SCALE GENOMIC DNA]</scope>
</reference>
<proteinExistence type="inferred from homology"/>
<dbReference type="Pfam" id="PF05195">
    <property type="entry name" value="AMP_N"/>
    <property type="match status" value="1"/>
</dbReference>
<evidence type="ECO:0000256" key="2">
    <source>
        <dbReference type="ARBA" id="ARBA00001936"/>
    </source>
</evidence>
<comment type="catalytic activity">
    <reaction evidence="1">
        <text>Release of any N-terminal amino acid, including proline, that is linked to proline, even from a dipeptide or tripeptide.</text>
        <dbReference type="EC" id="3.4.11.9"/>
    </reaction>
</comment>
<dbReference type="EMBL" id="LGSR01000029">
    <property type="protein sequence ID" value="KOS16947.1"/>
    <property type="molecule type" value="Genomic_DNA"/>
</dbReference>
<keyword evidence="17" id="KW-1185">Reference proteome</keyword>
<keyword evidence="9" id="KW-0378">Hydrolase</keyword>
<dbReference type="Gene3D" id="3.40.350.10">
    <property type="entry name" value="Creatinase/prolidase N-terminal domain"/>
    <property type="match status" value="1"/>
</dbReference>
<name>A0A0M8MUB8_ESCWE</name>
<protein>
    <recommendedName>
        <fullName evidence="5">Xaa-Pro aminopeptidase</fullName>
        <ecNumber evidence="5">3.4.11.9</ecNumber>
    </recommendedName>
    <alternativeName>
        <fullName evidence="12">Aminoacylproline aminopeptidase</fullName>
    </alternativeName>
    <alternativeName>
        <fullName evidence="13">Prolidase</fullName>
    </alternativeName>
</protein>
<comment type="caution">
    <text evidence="16">The sequence shown here is derived from an EMBL/GenBank/DDBJ whole genome shotgun (WGS) entry which is preliminary data.</text>
</comment>
<dbReference type="SMART" id="SM01011">
    <property type="entry name" value="AMP_N"/>
    <property type="match status" value="1"/>
</dbReference>
<evidence type="ECO:0000259" key="15">
    <source>
        <dbReference type="SMART" id="SM01011"/>
    </source>
</evidence>
<dbReference type="PANTHER" id="PTHR43226:SF3">
    <property type="entry name" value="XAA-PRO AMINOPEPTIDASE AN0832-RELATED"/>
    <property type="match status" value="1"/>
</dbReference>
<dbReference type="InterPro" id="IPR001131">
    <property type="entry name" value="Peptidase_M24B_aminopep-P_CS"/>
</dbReference>
<evidence type="ECO:0000256" key="5">
    <source>
        <dbReference type="ARBA" id="ARBA00012574"/>
    </source>
</evidence>
<dbReference type="GO" id="GO:0006508">
    <property type="term" value="P:proteolysis"/>
    <property type="evidence" value="ECO:0007669"/>
    <property type="project" value="UniProtKB-KW"/>
</dbReference>
<dbReference type="CDD" id="cd01087">
    <property type="entry name" value="Prolidase"/>
    <property type="match status" value="1"/>
</dbReference>
<dbReference type="Gene3D" id="3.90.230.10">
    <property type="entry name" value="Creatinase/methionine aminopeptidase superfamily"/>
    <property type="match status" value="1"/>
</dbReference>
<dbReference type="InterPro" id="IPR007865">
    <property type="entry name" value="Aminopep_P_N"/>
</dbReference>
<keyword evidence="8 14" id="KW-0479">Metal-binding</keyword>
<evidence type="ECO:0000256" key="3">
    <source>
        <dbReference type="ARBA" id="ARBA00002443"/>
    </source>
</evidence>
<gene>
    <name evidence="16" type="ORF">ESCO_004624</name>
</gene>
<organism evidence="16 17">
    <name type="scientific">Escovopsis weberi</name>
    <dbReference type="NCBI Taxonomy" id="150374"/>
    <lineage>
        <taxon>Eukaryota</taxon>
        <taxon>Fungi</taxon>
        <taxon>Dikarya</taxon>
        <taxon>Ascomycota</taxon>
        <taxon>Pezizomycotina</taxon>
        <taxon>Sordariomycetes</taxon>
        <taxon>Hypocreomycetidae</taxon>
        <taxon>Hypocreales</taxon>
        <taxon>Hypocreaceae</taxon>
        <taxon>Escovopsis</taxon>
    </lineage>
</organism>
<dbReference type="InterPro" id="IPR029149">
    <property type="entry name" value="Creatin/AminoP/Spt16_N"/>
</dbReference>
<dbReference type="OrthoDB" id="10261878at2759"/>
<dbReference type="STRING" id="150374.A0A0M8MUB8"/>
<comment type="cofactor">
    <cofactor evidence="2">
        <name>Mn(2+)</name>
        <dbReference type="ChEBI" id="CHEBI:29035"/>
    </cofactor>
</comment>
<keyword evidence="6 16" id="KW-0031">Aminopeptidase</keyword>
<keyword evidence="10" id="KW-0482">Metalloprotease</keyword>
<dbReference type="Pfam" id="PF00557">
    <property type="entry name" value="Peptidase_M24"/>
    <property type="match status" value="1"/>
</dbReference>
<dbReference type="PROSITE" id="PS00491">
    <property type="entry name" value="PROLINE_PEPTIDASE"/>
    <property type="match status" value="1"/>
</dbReference>
<dbReference type="AlphaFoldDB" id="A0A0M8MUB8"/>
<feature type="domain" description="Aminopeptidase P N-terminal" evidence="15">
    <location>
        <begin position="32"/>
        <end position="166"/>
    </location>
</feature>
<evidence type="ECO:0000256" key="8">
    <source>
        <dbReference type="ARBA" id="ARBA00022723"/>
    </source>
</evidence>
<evidence type="ECO:0000256" key="12">
    <source>
        <dbReference type="ARBA" id="ARBA00030849"/>
    </source>
</evidence>
<evidence type="ECO:0000256" key="1">
    <source>
        <dbReference type="ARBA" id="ARBA00001424"/>
    </source>
</evidence>
<dbReference type="InterPro" id="IPR036005">
    <property type="entry name" value="Creatinase/aminopeptidase-like"/>
</dbReference>